<dbReference type="InterPro" id="IPR003817">
    <property type="entry name" value="PS_Dcarbxylase"/>
</dbReference>
<feature type="signal peptide" evidence="5">
    <location>
        <begin position="1"/>
        <end position="24"/>
    </location>
</feature>
<protein>
    <submittedName>
        <fullName evidence="6">Phosphatidylserine decarboxylase</fullName>
    </submittedName>
</protein>
<evidence type="ECO:0000256" key="4">
    <source>
        <dbReference type="ARBA" id="ARBA00023317"/>
    </source>
</evidence>
<keyword evidence="5" id="KW-0732">Signal</keyword>
<evidence type="ECO:0000256" key="2">
    <source>
        <dbReference type="ARBA" id="ARBA00023145"/>
    </source>
</evidence>
<dbReference type="RefSeq" id="WP_346753429.1">
    <property type="nucleotide sequence ID" value="NZ_JAUJEA010000007.1"/>
</dbReference>
<evidence type="ECO:0000256" key="5">
    <source>
        <dbReference type="SAM" id="SignalP"/>
    </source>
</evidence>
<feature type="chain" id="PRO_5045959183" evidence="5">
    <location>
        <begin position="25"/>
        <end position="393"/>
    </location>
</feature>
<dbReference type="PANTHER" id="PTHR10067">
    <property type="entry name" value="PHOSPHATIDYLSERINE DECARBOXYLASE"/>
    <property type="match status" value="1"/>
</dbReference>
<dbReference type="Proteomes" id="UP001172082">
    <property type="component" value="Unassembled WGS sequence"/>
</dbReference>
<gene>
    <name evidence="6" type="ORF">QQ008_18610</name>
</gene>
<keyword evidence="2" id="KW-0865">Zymogen</keyword>
<dbReference type="EMBL" id="JAUJEA010000007">
    <property type="protein sequence ID" value="MDN5203406.1"/>
    <property type="molecule type" value="Genomic_DNA"/>
</dbReference>
<name>A0ABT8KRL2_9BACT</name>
<evidence type="ECO:0000256" key="1">
    <source>
        <dbReference type="ARBA" id="ARBA00022793"/>
    </source>
</evidence>
<keyword evidence="3" id="KW-0456">Lyase</keyword>
<keyword evidence="4" id="KW-0670">Pyruvate</keyword>
<sequence length="393" mass="44616">MKISNLINPLLLFVIILNVNIASAQQDSPPVTQLKELYAIDKNFRKTIRSAFENLHDLPDGSSNPWRGKTMTDLYNFLNDWFYFLPNAHNGLDKIIEFSMLYYRNPEGLKFVLEEPGLSWTKYFVEERGKYMDSYASARKVEEWLSNESINNDEYVLPIGGFKSFNDFFTRELKPGARPVEAVTDNSVLVSPADGIINMINNDLRSDSQIPIKGRKTLNLTKLLDNSEYANRFIGGTVLAVFLLPHNYHHYHSPVTGTLIESKDLVGNHLFGMSDIPDLINNGNPGYNKDLSVLENFRHGYFIIKTQEFGYVGVVPVGLQTIGSVVFEEKFKNIKNGKEKKIYKGEKLGHFAYGGSTVLLLFEKNRFNAIGVQQGQKIGRLNKLKSIQLSIDQ</sequence>
<evidence type="ECO:0000256" key="3">
    <source>
        <dbReference type="ARBA" id="ARBA00023239"/>
    </source>
</evidence>
<dbReference type="Pfam" id="PF02666">
    <property type="entry name" value="PS_Dcarbxylase"/>
    <property type="match status" value="1"/>
</dbReference>
<organism evidence="6 7">
    <name type="scientific">Splendidivirga corallicola</name>
    <dbReference type="NCBI Taxonomy" id="3051826"/>
    <lineage>
        <taxon>Bacteria</taxon>
        <taxon>Pseudomonadati</taxon>
        <taxon>Bacteroidota</taxon>
        <taxon>Cytophagia</taxon>
        <taxon>Cytophagales</taxon>
        <taxon>Splendidivirgaceae</taxon>
        <taxon>Splendidivirga</taxon>
    </lineage>
</organism>
<evidence type="ECO:0000313" key="7">
    <source>
        <dbReference type="Proteomes" id="UP001172082"/>
    </source>
</evidence>
<reference evidence="6" key="1">
    <citation type="submission" date="2023-06" db="EMBL/GenBank/DDBJ databases">
        <title>Genomic of Parafulvivirga corallium.</title>
        <authorList>
            <person name="Wang G."/>
        </authorList>
    </citation>
    <scope>NUCLEOTIDE SEQUENCE</scope>
    <source>
        <strain evidence="6">BMA10</strain>
    </source>
</reference>
<proteinExistence type="predicted"/>
<keyword evidence="7" id="KW-1185">Reference proteome</keyword>
<comment type="caution">
    <text evidence="6">The sequence shown here is derived from an EMBL/GenBank/DDBJ whole genome shotgun (WGS) entry which is preliminary data.</text>
</comment>
<accession>A0ABT8KRL2</accession>
<evidence type="ECO:0000313" key="6">
    <source>
        <dbReference type="EMBL" id="MDN5203406.1"/>
    </source>
</evidence>
<keyword evidence="1" id="KW-0210">Decarboxylase</keyword>